<dbReference type="Proteomes" id="UP001596200">
    <property type="component" value="Unassembled WGS sequence"/>
</dbReference>
<evidence type="ECO:0000313" key="1">
    <source>
        <dbReference type="EMBL" id="MFC5913955.1"/>
    </source>
</evidence>
<gene>
    <name evidence="1" type="ORF">ACFP1B_11015</name>
</gene>
<dbReference type="RefSeq" id="WP_344507702.1">
    <property type="nucleotide sequence ID" value="NZ_BAAATU010000003.1"/>
</dbReference>
<reference evidence="2" key="1">
    <citation type="journal article" date="2019" name="Int. J. Syst. Evol. Microbiol.">
        <title>The Global Catalogue of Microorganisms (GCM) 10K type strain sequencing project: providing services to taxonomists for standard genome sequencing and annotation.</title>
        <authorList>
            <consortium name="The Broad Institute Genomics Platform"/>
            <consortium name="The Broad Institute Genome Sequencing Center for Infectious Disease"/>
            <person name="Wu L."/>
            <person name="Ma J."/>
        </authorList>
    </citation>
    <scope>NUCLEOTIDE SEQUENCE [LARGE SCALE GENOMIC DNA]</scope>
    <source>
        <strain evidence="2">JCM 4147</strain>
    </source>
</reference>
<keyword evidence="2" id="KW-1185">Reference proteome</keyword>
<sequence>MVTFLGSFGANRRAAAAQQWAALRTAAAQQAHRGVRIALVHSVYQRASTGDKAWIVWQETGSRQDTWFHGGVPCSVGTYVLLGGAVGYGPHNNPRVLYVNPADVLGTASAKSLKAWRKQNRQGG</sequence>
<proteinExistence type="predicted"/>
<evidence type="ECO:0000313" key="2">
    <source>
        <dbReference type="Proteomes" id="UP001596200"/>
    </source>
</evidence>
<protein>
    <submittedName>
        <fullName evidence="1">Uncharacterized protein</fullName>
    </submittedName>
</protein>
<name>A0ABW1GGI5_9ACTN</name>
<dbReference type="EMBL" id="JBHSPU010000011">
    <property type="protein sequence ID" value="MFC5913955.1"/>
    <property type="molecule type" value="Genomic_DNA"/>
</dbReference>
<accession>A0ABW1GGI5</accession>
<organism evidence="1 2">
    <name type="scientific">Streptomyces pulveraceus</name>
    <dbReference type="NCBI Taxonomy" id="68258"/>
    <lineage>
        <taxon>Bacteria</taxon>
        <taxon>Bacillati</taxon>
        <taxon>Actinomycetota</taxon>
        <taxon>Actinomycetes</taxon>
        <taxon>Kitasatosporales</taxon>
        <taxon>Streptomycetaceae</taxon>
        <taxon>Streptomyces</taxon>
    </lineage>
</organism>
<comment type="caution">
    <text evidence="1">The sequence shown here is derived from an EMBL/GenBank/DDBJ whole genome shotgun (WGS) entry which is preliminary data.</text>
</comment>